<sequence>MGLIVWGLLFVLVILFAFAATRMVGGRGGEETDTGLALMHFGRAFPQEAVRQLHTTANGQAVFVRLHDNKTGFIRNTDNHFVCHLMEPGSVRVKAAGAQALTIEFLKVPHHNSTFVFSSGEDAAEVSLWLLGNYVAPDDRAQA</sequence>
<comment type="caution">
    <text evidence="1">The sequence shown here is derived from an EMBL/GenBank/DDBJ whole genome shotgun (WGS) entry which is preliminary data.</text>
</comment>
<accession>A0AAE3U590</accession>
<gene>
    <name evidence="1" type="ORF">MRS75_19430</name>
</gene>
<dbReference type="EMBL" id="JALDYZ010000013">
    <property type="protein sequence ID" value="MDI7924238.1"/>
    <property type="molecule type" value="Genomic_DNA"/>
</dbReference>
<dbReference type="Proteomes" id="UP001161580">
    <property type="component" value="Unassembled WGS sequence"/>
</dbReference>
<name>A0AAE3U590_9HYPH</name>
<dbReference type="AlphaFoldDB" id="A0AAE3U590"/>
<reference evidence="1" key="1">
    <citation type="submission" date="2022-03" db="EMBL/GenBank/DDBJ databases">
        <title>Fererhizobium litorale gen. nov., sp. nov., isolated from sandy sediments of the Sea of Japan seashore.</title>
        <authorList>
            <person name="Romanenko L."/>
            <person name="Kurilenko V."/>
            <person name="Otstavnykh N."/>
            <person name="Svetashev V."/>
            <person name="Tekutyeva L."/>
            <person name="Isaeva M."/>
            <person name="Mikhailov V."/>
        </authorList>
    </citation>
    <scope>NUCLEOTIDE SEQUENCE</scope>
    <source>
        <strain evidence="1">KMM 9576</strain>
    </source>
</reference>
<dbReference type="RefSeq" id="WP_311788264.1">
    <property type="nucleotide sequence ID" value="NZ_JALDYY010000014.1"/>
</dbReference>
<evidence type="ECO:0000313" key="1">
    <source>
        <dbReference type="EMBL" id="MDI7924238.1"/>
    </source>
</evidence>
<organism evidence="1 2">
    <name type="scientific">Ferirhizobium litorale</name>
    <dbReference type="NCBI Taxonomy" id="2927786"/>
    <lineage>
        <taxon>Bacteria</taxon>
        <taxon>Pseudomonadati</taxon>
        <taxon>Pseudomonadota</taxon>
        <taxon>Alphaproteobacteria</taxon>
        <taxon>Hyphomicrobiales</taxon>
        <taxon>Rhizobiaceae</taxon>
        <taxon>Ferirhizobium</taxon>
    </lineage>
</organism>
<evidence type="ECO:0000313" key="2">
    <source>
        <dbReference type="Proteomes" id="UP001161580"/>
    </source>
</evidence>
<keyword evidence="2" id="KW-1185">Reference proteome</keyword>
<proteinExistence type="predicted"/>
<protein>
    <submittedName>
        <fullName evidence="1">Uncharacterized protein</fullName>
    </submittedName>
</protein>